<reference evidence="2" key="1">
    <citation type="journal article" date="2022" name="Mol. Ecol. Resour.">
        <title>The genomes of chicory, endive, great burdock and yacon provide insights into Asteraceae palaeo-polyploidization history and plant inulin production.</title>
        <authorList>
            <person name="Fan W."/>
            <person name="Wang S."/>
            <person name="Wang H."/>
            <person name="Wang A."/>
            <person name="Jiang F."/>
            <person name="Liu H."/>
            <person name="Zhao H."/>
            <person name="Xu D."/>
            <person name="Zhang Y."/>
        </authorList>
    </citation>
    <scope>NUCLEOTIDE SEQUENCE [LARGE SCALE GENOMIC DNA]</scope>
    <source>
        <strain evidence="2">cv. Yunnan</strain>
    </source>
</reference>
<sequence length="111" mass="12362">MEISSILKQAEVVIKNSDLIKKLLDSLPQEWSIKCMLIKRQYVNEASTLSDIINTLKSFEMDIEKRQMNQTGYTKTMEPTNAAFIAPTSSNNAASSSEVVPTMVSAPFTTQ</sequence>
<evidence type="ECO:0000313" key="1">
    <source>
        <dbReference type="EMBL" id="KAI3773782.1"/>
    </source>
</evidence>
<reference evidence="1 2" key="2">
    <citation type="journal article" date="2022" name="Mol. Ecol. Resour.">
        <title>The genomes of chicory, endive, great burdock and yacon provide insights into Asteraceae paleo-polyploidization history and plant inulin production.</title>
        <authorList>
            <person name="Fan W."/>
            <person name="Wang S."/>
            <person name="Wang H."/>
            <person name="Wang A."/>
            <person name="Jiang F."/>
            <person name="Liu H."/>
            <person name="Zhao H."/>
            <person name="Xu D."/>
            <person name="Zhang Y."/>
        </authorList>
    </citation>
    <scope>NUCLEOTIDE SEQUENCE [LARGE SCALE GENOMIC DNA]</scope>
    <source>
        <strain evidence="2">cv. Yunnan</strain>
        <tissue evidence="1">Leaves</tissue>
    </source>
</reference>
<gene>
    <name evidence="1" type="ORF">L1987_48314</name>
</gene>
<name>A0ACB9FRN8_9ASTR</name>
<comment type="caution">
    <text evidence="1">The sequence shown here is derived from an EMBL/GenBank/DDBJ whole genome shotgun (WGS) entry which is preliminary data.</text>
</comment>
<dbReference type="Proteomes" id="UP001056120">
    <property type="component" value="Linkage Group LG16"/>
</dbReference>
<dbReference type="EMBL" id="CM042033">
    <property type="protein sequence ID" value="KAI3773782.1"/>
    <property type="molecule type" value="Genomic_DNA"/>
</dbReference>
<keyword evidence="2" id="KW-1185">Reference proteome</keyword>
<evidence type="ECO:0000313" key="2">
    <source>
        <dbReference type="Proteomes" id="UP001056120"/>
    </source>
</evidence>
<accession>A0ACB9FRN8</accession>
<protein>
    <submittedName>
        <fullName evidence="1">Uncharacterized protein</fullName>
    </submittedName>
</protein>
<proteinExistence type="predicted"/>
<organism evidence="1 2">
    <name type="scientific">Smallanthus sonchifolius</name>
    <dbReference type="NCBI Taxonomy" id="185202"/>
    <lineage>
        <taxon>Eukaryota</taxon>
        <taxon>Viridiplantae</taxon>
        <taxon>Streptophyta</taxon>
        <taxon>Embryophyta</taxon>
        <taxon>Tracheophyta</taxon>
        <taxon>Spermatophyta</taxon>
        <taxon>Magnoliopsida</taxon>
        <taxon>eudicotyledons</taxon>
        <taxon>Gunneridae</taxon>
        <taxon>Pentapetalae</taxon>
        <taxon>asterids</taxon>
        <taxon>campanulids</taxon>
        <taxon>Asterales</taxon>
        <taxon>Asteraceae</taxon>
        <taxon>Asteroideae</taxon>
        <taxon>Heliantheae alliance</taxon>
        <taxon>Millerieae</taxon>
        <taxon>Smallanthus</taxon>
    </lineage>
</organism>